<evidence type="ECO:0000313" key="1">
    <source>
        <dbReference type="EMBL" id="KAF9650809.1"/>
    </source>
</evidence>
<protein>
    <submittedName>
        <fullName evidence="1">Uncharacterized protein</fullName>
    </submittedName>
</protein>
<dbReference type="Proteomes" id="UP000886501">
    <property type="component" value="Unassembled WGS sequence"/>
</dbReference>
<reference evidence="1" key="2">
    <citation type="journal article" date="2020" name="Nat. Commun.">
        <title>Large-scale genome sequencing of mycorrhizal fungi provides insights into the early evolution of symbiotic traits.</title>
        <authorList>
            <person name="Miyauchi S."/>
            <person name="Kiss E."/>
            <person name="Kuo A."/>
            <person name="Drula E."/>
            <person name="Kohler A."/>
            <person name="Sanchez-Garcia M."/>
            <person name="Morin E."/>
            <person name="Andreopoulos B."/>
            <person name="Barry K.W."/>
            <person name="Bonito G."/>
            <person name="Buee M."/>
            <person name="Carver A."/>
            <person name="Chen C."/>
            <person name="Cichocki N."/>
            <person name="Clum A."/>
            <person name="Culley D."/>
            <person name="Crous P.W."/>
            <person name="Fauchery L."/>
            <person name="Girlanda M."/>
            <person name="Hayes R.D."/>
            <person name="Keri Z."/>
            <person name="LaButti K."/>
            <person name="Lipzen A."/>
            <person name="Lombard V."/>
            <person name="Magnuson J."/>
            <person name="Maillard F."/>
            <person name="Murat C."/>
            <person name="Nolan M."/>
            <person name="Ohm R.A."/>
            <person name="Pangilinan J."/>
            <person name="Pereira M.F."/>
            <person name="Perotto S."/>
            <person name="Peter M."/>
            <person name="Pfister S."/>
            <person name="Riley R."/>
            <person name="Sitrit Y."/>
            <person name="Stielow J.B."/>
            <person name="Szollosi G."/>
            <person name="Zifcakova L."/>
            <person name="Stursova M."/>
            <person name="Spatafora J.W."/>
            <person name="Tedersoo L."/>
            <person name="Vaario L.M."/>
            <person name="Yamada A."/>
            <person name="Yan M."/>
            <person name="Wang P."/>
            <person name="Xu J."/>
            <person name="Bruns T."/>
            <person name="Baldrian P."/>
            <person name="Vilgalys R."/>
            <person name="Dunand C."/>
            <person name="Henrissat B."/>
            <person name="Grigoriev I.V."/>
            <person name="Hibbett D."/>
            <person name="Nagy L.G."/>
            <person name="Martin F.M."/>
        </authorList>
    </citation>
    <scope>NUCLEOTIDE SEQUENCE</scope>
    <source>
        <strain evidence="1">P2</strain>
    </source>
</reference>
<comment type="caution">
    <text evidence="1">The sequence shown here is derived from an EMBL/GenBank/DDBJ whole genome shotgun (WGS) entry which is preliminary data.</text>
</comment>
<accession>A0ACB6ZMK1</accession>
<sequence length="227" mass="25501">MGRGKSDPENTRTPWPFLRVVWGDKRTQIPYGYKCENGSTRLPQPLLSHSATFPCVKMDYKAIITFRVHLRSGEDVVFIYDFREEAPVSSTIGSLKSLLFKHWCSPFSDYSKSVKLYLEIEGQPRSDTDALSQVVPEGGELTVRVEVWLTNGPGGTVDRVKGLKDDDPLYGNPFYGALCLRVKKLNSWDDNDVGYNNRRPQDAIAEELPLRSSLGLKPFLKVEGGAN</sequence>
<proteinExistence type="predicted"/>
<gene>
    <name evidence="1" type="ORF">BDM02DRAFT_1255729</name>
</gene>
<evidence type="ECO:0000313" key="2">
    <source>
        <dbReference type="Proteomes" id="UP000886501"/>
    </source>
</evidence>
<keyword evidence="2" id="KW-1185">Reference proteome</keyword>
<name>A0ACB6ZMK1_THEGA</name>
<dbReference type="EMBL" id="MU117981">
    <property type="protein sequence ID" value="KAF9650809.1"/>
    <property type="molecule type" value="Genomic_DNA"/>
</dbReference>
<reference evidence="1" key="1">
    <citation type="submission" date="2019-10" db="EMBL/GenBank/DDBJ databases">
        <authorList>
            <consortium name="DOE Joint Genome Institute"/>
            <person name="Kuo A."/>
            <person name="Miyauchi S."/>
            <person name="Kiss E."/>
            <person name="Drula E."/>
            <person name="Kohler A."/>
            <person name="Sanchez-Garcia M."/>
            <person name="Andreopoulos B."/>
            <person name="Barry K.W."/>
            <person name="Bonito G."/>
            <person name="Buee M."/>
            <person name="Carver A."/>
            <person name="Chen C."/>
            <person name="Cichocki N."/>
            <person name="Clum A."/>
            <person name="Culley D."/>
            <person name="Crous P.W."/>
            <person name="Fauchery L."/>
            <person name="Girlanda M."/>
            <person name="Hayes R."/>
            <person name="Keri Z."/>
            <person name="Labutti K."/>
            <person name="Lipzen A."/>
            <person name="Lombard V."/>
            <person name="Magnuson J."/>
            <person name="Maillard F."/>
            <person name="Morin E."/>
            <person name="Murat C."/>
            <person name="Nolan M."/>
            <person name="Ohm R."/>
            <person name="Pangilinan J."/>
            <person name="Pereira M."/>
            <person name="Perotto S."/>
            <person name="Peter M."/>
            <person name="Riley R."/>
            <person name="Sitrit Y."/>
            <person name="Stielow B."/>
            <person name="Szollosi G."/>
            <person name="Zifcakova L."/>
            <person name="Stursova M."/>
            <person name="Spatafora J.W."/>
            <person name="Tedersoo L."/>
            <person name="Vaario L.-M."/>
            <person name="Yamada A."/>
            <person name="Yan M."/>
            <person name="Wang P."/>
            <person name="Xu J."/>
            <person name="Bruns T."/>
            <person name="Baldrian P."/>
            <person name="Vilgalys R."/>
            <person name="Henrissat B."/>
            <person name="Grigoriev I.V."/>
            <person name="Hibbett D."/>
            <person name="Nagy L.G."/>
            <person name="Martin F.M."/>
        </authorList>
    </citation>
    <scope>NUCLEOTIDE SEQUENCE</scope>
    <source>
        <strain evidence="1">P2</strain>
    </source>
</reference>
<organism evidence="1 2">
    <name type="scientific">Thelephora ganbajun</name>
    <name type="common">Ganba fungus</name>
    <dbReference type="NCBI Taxonomy" id="370292"/>
    <lineage>
        <taxon>Eukaryota</taxon>
        <taxon>Fungi</taxon>
        <taxon>Dikarya</taxon>
        <taxon>Basidiomycota</taxon>
        <taxon>Agaricomycotina</taxon>
        <taxon>Agaricomycetes</taxon>
        <taxon>Thelephorales</taxon>
        <taxon>Thelephoraceae</taxon>
        <taxon>Thelephora</taxon>
    </lineage>
</organism>